<evidence type="ECO:0000256" key="5">
    <source>
        <dbReference type="ARBA" id="ARBA00023242"/>
    </source>
</evidence>
<dbReference type="STRING" id="931890.I6NEA9"/>
<feature type="compositionally biased region" description="Basic residues" evidence="7">
    <location>
        <begin position="564"/>
        <end position="574"/>
    </location>
</feature>
<dbReference type="SUPFAM" id="SSF48371">
    <property type="entry name" value="ARM repeat"/>
    <property type="match status" value="1"/>
</dbReference>
<comment type="similarity">
    <text evidence="2">Belongs to the CWC22 family.</text>
</comment>
<evidence type="ECO:0000313" key="11">
    <source>
        <dbReference type="Proteomes" id="UP000006790"/>
    </source>
</evidence>
<evidence type="ECO:0000256" key="3">
    <source>
        <dbReference type="ARBA" id="ARBA00022664"/>
    </source>
</evidence>
<dbReference type="Gene3D" id="1.25.40.180">
    <property type="match status" value="1"/>
</dbReference>
<evidence type="ECO:0000256" key="1">
    <source>
        <dbReference type="ARBA" id="ARBA00004123"/>
    </source>
</evidence>
<dbReference type="InterPro" id="IPR003890">
    <property type="entry name" value="MIF4G-like_typ-3"/>
</dbReference>
<evidence type="ECO:0000256" key="8">
    <source>
        <dbReference type="SAM" id="Phobius"/>
    </source>
</evidence>
<gene>
    <name evidence="10" type="ordered locus">Ecym_5669</name>
</gene>
<dbReference type="SMART" id="SM00543">
    <property type="entry name" value="MIF4G"/>
    <property type="match status" value="1"/>
</dbReference>
<protein>
    <recommendedName>
        <fullName evidence="6">Pre-mRNA-splicing factor CWC22</fullName>
    </recommendedName>
</protein>
<dbReference type="InterPro" id="IPR016024">
    <property type="entry name" value="ARM-type_fold"/>
</dbReference>
<dbReference type="InterPro" id="IPR050781">
    <property type="entry name" value="CWC22_splicing_factor"/>
</dbReference>
<sequence>MNSKAEPEETWRLLSTTLCCHQVPNIKEHAQYILASKVLDMEEPVQKENWEEIRKHISLVLEELHERNIEESFRKLFQINILRGKGILALELLNRQVKTDRSVVFAALIAFFEVLVPSIGYLISKETLLRFVHAYRRKNWEACYAMLSLACQLSNNDVMHEIGILQLVFLLFESPNDRSLDMISFIMTLSGYHLLEVSKTTHNEILQKLRDLLQVGNLSKSSSDVIQDLLYFRRTGYKGVKKVIELHGQDSNTHRIVLDLENPAKLQPSSRLDEFQFDEDFFGTEEKFSDLRKKAMLQLSQQVEDMEVVTDMTNSDSTEYRKKIYLILKASLSGDEAAHKLLKLRPKSDEKLVLLDILVKTCSQEQTYSKFYGTAAEKLRASHHSWEAAFQQTFKQIYESIGDFEPNQLRNMGKFWGHLLATDHLGYELFQWVQLNERDTNAAGRVYLKFIFQELVADLGVQEVQRRFNEKYIQPFIAGIFPLDGSEDTIFSINYFTAIGLGALTENMRKIIDNKKIQTTPEAGDTARLKNSSEDSLKLSRRRSASPIQGTRSITPPRAVGDRHHSRFRSRSPLRNRQPQRQS</sequence>
<dbReference type="OMA" id="ILTEDMR"/>
<dbReference type="KEGG" id="erc:Ecym_5669"/>
<proteinExistence type="inferred from homology"/>
<dbReference type="PROSITE" id="PS51366">
    <property type="entry name" value="MI"/>
    <property type="match status" value="1"/>
</dbReference>
<feature type="compositionally biased region" description="Basic and acidic residues" evidence="7">
    <location>
        <begin position="525"/>
        <end position="538"/>
    </location>
</feature>
<comment type="subcellular location">
    <subcellularLocation>
        <location evidence="1">Nucleus</location>
    </subcellularLocation>
</comment>
<keyword evidence="11" id="KW-1185">Reference proteome</keyword>
<reference evidence="10 11" key="1">
    <citation type="journal article" date="2011" name="G3 (Bethesda)">
        <title>Genome evolution in the Eremothecium clade of the Saccharomyces complex revealed by comparative genomics.</title>
        <authorList>
            <person name="Wendland J."/>
            <person name="Walther A."/>
        </authorList>
    </citation>
    <scope>NUCLEOTIDE SEQUENCE [LARGE SCALE GENOMIC DNA]</scope>
    <source>
        <strain evidence="11">CBS 270.75 / DBVPG 7215 / KCTC 17166 / NRRL Y-17582</strain>
    </source>
</reference>
<dbReference type="SMART" id="SM00544">
    <property type="entry name" value="MA3"/>
    <property type="match status" value="1"/>
</dbReference>
<dbReference type="InterPro" id="IPR003891">
    <property type="entry name" value="Initiation_fac_eIF4g_MI"/>
</dbReference>
<dbReference type="GO" id="GO:0000974">
    <property type="term" value="C:Prp19 complex"/>
    <property type="evidence" value="ECO:0007669"/>
    <property type="project" value="EnsemblFungi"/>
</dbReference>
<dbReference type="GO" id="GO:0003723">
    <property type="term" value="F:RNA binding"/>
    <property type="evidence" value="ECO:0007669"/>
    <property type="project" value="InterPro"/>
</dbReference>
<evidence type="ECO:0000313" key="10">
    <source>
        <dbReference type="EMBL" id="AET40401.1"/>
    </source>
</evidence>
<organism evidence="10 11">
    <name type="scientific">Eremothecium cymbalariae (strain CBS 270.75 / DBVPG 7215 / KCTC 17166 / NRRL Y-17582)</name>
    <name type="common">Yeast</name>
    <dbReference type="NCBI Taxonomy" id="931890"/>
    <lineage>
        <taxon>Eukaryota</taxon>
        <taxon>Fungi</taxon>
        <taxon>Dikarya</taxon>
        <taxon>Ascomycota</taxon>
        <taxon>Saccharomycotina</taxon>
        <taxon>Saccharomycetes</taxon>
        <taxon>Saccharomycetales</taxon>
        <taxon>Saccharomycetaceae</taxon>
        <taxon>Eremothecium</taxon>
    </lineage>
</organism>
<feature type="region of interest" description="Disordered" evidence="7">
    <location>
        <begin position="522"/>
        <end position="583"/>
    </location>
</feature>
<feature type="domain" description="MI" evidence="9">
    <location>
        <begin position="319"/>
        <end position="435"/>
    </location>
</feature>
<name>I6NEA9_ERECY</name>
<dbReference type="GO" id="GO:0005684">
    <property type="term" value="C:U2-type spliceosomal complex"/>
    <property type="evidence" value="ECO:0007669"/>
    <property type="project" value="EnsemblFungi"/>
</dbReference>
<accession>I6NEA9</accession>
<dbReference type="Pfam" id="PF02847">
    <property type="entry name" value="MA3"/>
    <property type="match status" value="1"/>
</dbReference>
<dbReference type="AlphaFoldDB" id="I6NEA9"/>
<evidence type="ECO:0000256" key="7">
    <source>
        <dbReference type="SAM" id="MobiDB-lite"/>
    </source>
</evidence>
<keyword evidence="4" id="KW-0508">mRNA splicing</keyword>
<keyword evidence="8" id="KW-0812">Transmembrane</keyword>
<dbReference type="FunCoup" id="I6NEA9">
    <property type="interactions" value="902"/>
</dbReference>
<evidence type="ECO:0000256" key="6">
    <source>
        <dbReference type="ARBA" id="ARBA00040804"/>
    </source>
</evidence>
<dbReference type="eggNOG" id="KOG2140">
    <property type="taxonomic scope" value="Eukaryota"/>
</dbReference>
<dbReference type="RefSeq" id="XP_003647218.1">
    <property type="nucleotide sequence ID" value="XM_003647170.1"/>
</dbReference>
<dbReference type="InParanoid" id="I6NEA9"/>
<dbReference type="EMBL" id="CP002501">
    <property type="protein sequence ID" value="AET40401.1"/>
    <property type="molecule type" value="Genomic_DNA"/>
</dbReference>
<keyword evidence="5" id="KW-0539">Nucleus</keyword>
<keyword evidence="8" id="KW-1133">Transmembrane helix</keyword>
<dbReference type="GO" id="GO:0071013">
    <property type="term" value="C:catalytic step 2 spliceosome"/>
    <property type="evidence" value="ECO:0007669"/>
    <property type="project" value="TreeGrafter"/>
</dbReference>
<dbReference type="GO" id="GO:0000398">
    <property type="term" value="P:mRNA splicing, via spliceosome"/>
    <property type="evidence" value="ECO:0007669"/>
    <property type="project" value="EnsemblFungi"/>
</dbReference>
<feature type="transmembrane region" description="Helical" evidence="8">
    <location>
        <begin position="103"/>
        <end position="123"/>
    </location>
</feature>
<keyword evidence="8" id="KW-0472">Membrane</keyword>
<evidence type="ECO:0000259" key="9">
    <source>
        <dbReference type="PROSITE" id="PS51366"/>
    </source>
</evidence>
<dbReference type="Proteomes" id="UP000006790">
    <property type="component" value="Chromosome 5"/>
</dbReference>
<dbReference type="PANTHER" id="PTHR18034">
    <property type="entry name" value="CELL CYCLE CONTROL PROTEIN CWF22-RELATED"/>
    <property type="match status" value="1"/>
</dbReference>
<dbReference type="GeneID" id="11468780"/>
<keyword evidence="3" id="KW-0507">mRNA processing</keyword>
<dbReference type="OrthoDB" id="3938623at2759"/>
<dbReference type="HOGENOM" id="CLU_006308_3_4_1"/>
<evidence type="ECO:0000256" key="4">
    <source>
        <dbReference type="ARBA" id="ARBA00023187"/>
    </source>
</evidence>
<dbReference type="PANTHER" id="PTHR18034:SF3">
    <property type="entry name" value="PRE-MRNA-SPLICING FACTOR CWC22 HOMOLOG"/>
    <property type="match status" value="1"/>
</dbReference>
<evidence type="ECO:0000256" key="2">
    <source>
        <dbReference type="ARBA" id="ARBA00006856"/>
    </source>
</evidence>